<keyword evidence="8" id="KW-1185">Reference proteome</keyword>
<sequence>MSERALVIGEALVDAVRRPDGSHAQHPGGSPANVALGLGRLGREVDLLTWLGADADGDAVRAHLAASHVRVLSGDRQAARTPVATAHLDADGVATYEFDLEWDLPGTWEEPEGDPLVVHTGSIAAVLQPGGTRVAQEVTRRQATSTITYDPNLRPALMGSPEHALPFVDALVRVADVVKVSDEDLAWLHPGVAPAEIAEEWSRSGPALVVVTHGGEGAFASTSAGARLTVPAPKVQVADTVGAGDSFMGGLVDGLWSAGLLGADRREALRDVDAATVERVLERCARIAAITVSRPGANPPTSAELGD</sequence>
<keyword evidence="2" id="KW-0808">Transferase</keyword>
<dbReference type="PANTHER" id="PTHR43085:SF1">
    <property type="entry name" value="PSEUDOURIDINE KINASE-RELATED"/>
    <property type="match status" value="1"/>
</dbReference>
<protein>
    <submittedName>
        <fullName evidence="7">PfkB domain protein</fullName>
    </submittedName>
</protein>
<dbReference type="CDD" id="cd01167">
    <property type="entry name" value="bac_FRK"/>
    <property type="match status" value="1"/>
</dbReference>
<evidence type="ECO:0000256" key="1">
    <source>
        <dbReference type="ARBA" id="ARBA00010688"/>
    </source>
</evidence>
<accession>F4H8N4</accession>
<evidence type="ECO:0000313" key="7">
    <source>
        <dbReference type="EMBL" id="AEE47042.1"/>
    </source>
</evidence>
<reference evidence="7 8" key="1">
    <citation type="submission" date="2011-04" db="EMBL/GenBank/DDBJ databases">
        <title>Complete sequence of Cellulomonas fimi ATCC 484.</title>
        <authorList>
            <consortium name="US DOE Joint Genome Institute"/>
            <person name="Lucas S."/>
            <person name="Han J."/>
            <person name="Lapidus A."/>
            <person name="Cheng J.-F."/>
            <person name="Goodwin L."/>
            <person name="Pitluck S."/>
            <person name="Peters L."/>
            <person name="Chertkov O."/>
            <person name="Detter J.C."/>
            <person name="Han C."/>
            <person name="Tapia R."/>
            <person name="Land M."/>
            <person name="Hauser L."/>
            <person name="Kyrpides N."/>
            <person name="Ivanova N."/>
            <person name="Ovchinnikova G."/>
            <person name="Pagani I."/>
            <person name="Mead D."/>
            <person name="Brumm P."/>
            <person name="Woyke T."/>
        </authorList>
    </citation>
    <scope>NUCLEOTIDE SEQUENCE [LARGE SCALE GENOMIC DNA]</scope>
    <source>
        <strain evidence="8">ATCC 484 / DSM 20113 / JCM 1341 / NBRC 15513 / NCIMB 8980 / NCTC 7547</strain>
    </source>
</reference>
<dbReference type="PROSITE" id="PS00584">
    <property type="entry name" value="PFKB_KINASES_2"/>
    <property type="match status" value="1"/>
</dbReference>
<dbReference type="AlphaFoldDB" id="F4H8N4"/>
<dbReference type="InterPro" id="IPR002173">
    <property type="entry name" value="Carboh/pur_kinase_PfkB_CS"/>
</dbReference>
<evidence type="ECO:0000313" key="8">
    <source>
        <dbReference type="Proteomes" id="UP000008460"/>
    </source>
</evidence>
<evidence type="ECO:0000259" key="6">
    <source>
        <dbReference type="Pfam" id="PF00294"/>
    </source>
</evidence>
<dbReference type="RefSeq" id="WP_013772068.1">
    <property type="nucleotide sequence ID" value="NC_015514.1"/>
</dbReference>
<dbReference type="HOGENOM" id="CLU_027634_6_2_11"/>
<dbReference type="InterPro" id="IPR050306">
    <property type="entry name" value="PfkB_Carbo_kinase"/>
</dbReference>
<dbReference type="Gene3D" id="3.40.1190.20">
    <property type="match status" value="1"/>
</dbReference>
<dbReference type="GO" id="GO:0016301">
    <property type="term" value="F:kinase activity"/>
    <property type="evidence" value="ECO:0007669"/>
    <property type="project" value="UniProtKB-KW"/>
</dbReference>
<keyword evidence="3" id="KW-0547">Nucleotide-binding</keyword>
<feature type="domain" description="Carbohydrate kinase PfkB" evidence="6">
    <location>
        <begin position="4"/>
        <end position="301"/>
    </location>
</feature>
<organism evidence="7 8">
    <name type="scientific">Cellulomonas fimi (strain ATCC 484 / DSM 20113 / JCM 1341 / CCUG 24087 / LMG 16345 / NBRC 15513 / NCIMB 8980 / NCTC 7547 / NRS-133)</name>
    <dbReference type="NCBI Taxonomy" id="590998"/>
    <lineage>
        <taxon>Bacteria</taxon>
        <taxon>Bacillati</taxon>
        <taxon>Actinomycetota</taxon>
        <taxon>Actinomycetes</taxon>
        <taxon>Micrococcales</taxon>
        <taxon>Cellulomonadaceae</taxon>
        <taxon>Cellulomonas</taxon>
    </lineage>
</organism>
<dbReference type="KEGG" id="cfi:Celf_2920"/>
<gene>
    <name evidence="7" type="ordered locus">Celf_2920</name>
</gene>
<evidence type="ECO:0000256" key="5">
    <source>
        <dbReference type="ARBA" id="ARBA00022840"/>
    </source>
</evidence>
<dbReference type="eggNOG" id="COG0524">
    <property type="taxonomic scope" value="Bacteria"/>
</dbReference>
<dbReference type="EMBL" id="CP002666">
    <property type="protein sequence ID" value="AEE47042.1"/>
    <property type="molecule type" value="Genomic_DNA"/>
</dbReference>
<keyword evidence="4" id="KW-0418">Kinase</keyword>
<proteinExistence type="inferred from homology"/>
<dbReference type="Proteomes" id="UP000008460">
    <property type="component" value="Chromosome"/>
</dbReference>
<dbReference type="InterPro" id="IPR029056">
    <property type="entry name" value="Ribokinase-like"/>
</dbReference>
<dbReference type="SUPFAM" id="SSF53613">
    <property type="entry name" value="Ribokinase-like"/>
    <property type="match status" value="1"/>
</dbReference>
<dbReference type="InterPro" id="IPR011611">
    <property type="entry name" value="PfkB_dom"/>
</dbReference>
<dbReference type="STRING" id="590998.Celf_2920"/>
<name>F4H8N4_CELFA</name>
<evidence type="ECO:0000256" key="2">
    <source>
        <dbReference type="ARBA" id="ARBA00022679"/>
    </source>
</evidence>
<keyword evidence="5" id="KW-0067">ATP-binding</keyword>
<dbReference type="PROSITE" id="PS00583">
    <property type="entry name" value="PFKB_KINASES_1"/>
    <property type="match status" value="1"/>
</dbReference>
<dbReference type="PANTHER" id="PTHR43085">
    <property type="entry name" value="HEXOKINASE FAMILY MEMBER"/>
    <property type="match status" value="1"/>
</dbReference>
<dbReference type="Pfam" id="PF00294">
    <property type="entry name" value="PfkB"/>
    <property type="match status" value="1"/>
</dbReference>
<comment type="similarity">
    <text evidence="1">Belongs to the carbohydrate kinase PfkB family.</text>
</comment>
<dbReference type="GO" id="GO:0005524">
    <property type="term" value="F:ATP binding"/>
    <property type="evidence" value="ECO:0007669"/>
    <property type="project" value="UniProtKB-KW"/>
</dbReference>
<evidence type="ECO:0000256" key="4">
    <source>
        <dbReference type="ARBA" id="ARBA00022777"/>
    </source>
</evidence>
<evidence type="ECO:0000256" key="3">
    <source>
        <dbReference type="ARBA" id="ARBA00022741"/>
    </source>
</evidence>